<dbReference type="InterPro" id="IPR039323">
    <property type="entry name" value="ANKRD_45/46/60"/>
</dbReference>
<dbReference type="GO" id="GO:0000502">
    <property type="term" value="C:proteasome complex"/>
    <property type="evidence" value="ECO:0007669"/>
    <property type="project" value="UniProtKB-KW"/>
</dbReference>
<keyword evidence="2" id="KW-0647">Proteasome</keyword>
<gene>
    <name evidence="2" type="primary">Psmd10</name>
    <name evidence="2" type="ORF">TCON_2376</name>
</gene>
<sequence length="118" mass="14209">MDENRYNLIKKRYNYLYNGKKYISIIKYGLLDDLKEFILNTPEFEIIEISSKYRDKKGRTALHWACIFGKYDIVDYLVNSGYDILGLDYCGNTPFWYAVFKRRKLVVNYLIDRLHINL</sequence>
<dbReference type="Pfam" id="PF12796">
    <property type="entry name" value="Ank_2"/>
    <property type="match status" value="1"/>
</dbReference>
<feature type="repeat" description="ANK" evidence="1">
    <location>
        <begin position="57"/>
        <end position="89"/>
    </location>
</feature>
<dbReference type="PANTHER" id="PTHR22677:SF4">
    <property type="entry name" value="USHER SYNDROME TYPE-1G PROTEIN-LIKE PROTEIN"/>
    <property type="match status" value="1"/>
</dbReference>
<evidence type="ECO:0000313" key="3">
    <source>
        <dbReference type="Proteomes" id="UP001516464"/>
    </source>
</evidence>
<evidence type="ECO:0000313" key="2">
    <source>
        <dbReference type="EMBL" id="KAF7681009.1"/>
    </source>
</evidence>
<protein>
    <submittedName>
        <fullName evidence="2">26S proteasome non-ATPase regulatory subunit 10</fullName>
    </submittedName>
</protein>
<dbReference type="SMART" id="SM00248">
    <property type="entry name" value="ANK"/>
    <property type="match status" value="2"/>
</dbReference>
<dbReference type="SUPFAM" id="SSF48403">
    <property type="entry name" value="Ankyrin repeat"/>
    <property type="match status" value="1"/>
</dbReference>
<comment type="caution">
    <text evidence="2">The sequence shown here is derived from an EMBL/GenBank/DDBJ whole genome shotgun (WGS) entry which is preliminary data.</text>
</comment>
<name>A0ABQ7HWA7_9MICR</name>
<dbReference type="PROSITE" id="PS50297">
    <property type="entry name" value="ANK_REP_REGION"/>
    <property type="match status" value="1"/>
</dbReference>
<keyword evidence="1" id="KW-0040">ANK repeat</keyword>
<dbReference type="EMBL" id="SBIQ01000279">
    <property type="protein sequence ID" value="KAF7681009.1"/>
    <property type="molecule type" value="Genomic_DNA"/>
</dbReference>
<dbReference type="InterPro" id="IPR036770">
    <property type="entry name" value="Ankyrin_rpt-contain_sf"/>
</dbReference>
<evidence type="ECO:0000256" key="1">
    <source>
        <dbReference type="PROSITE-ProRule" id="PRU00023"/>
    </source>
</evidence>
<dbReference type="PANTHER" id="PTHR22677">
    <property type="entry name" value="ANKYRIN REPEAT DOMAIN-CONTAINING PROTEIN 60"/>
    <property type="match status" value="1"/>
</dbReference>
<reference evidence="2 3" key="1">
    <citation type="submission" date="2019-01" db="EMBL/GenBank/DDBJ databases">
        <title>Genomes sequencing and comparative genomics of infectious freshwater microsporidia, Cucumispora dikerogammari and Thelohania contejeani.</title>
        <authorList>
            <person name="Cormier A."/>
            <person name="Giraud I."/>
            <person name="Wattier R."/>
            <person name="Teixeira M."/>
            <person name="Grandjean F."/>
            <person name="Rigaud T."/>
            <person name="Cordaux R."/>
        </authorList>
    </citation>
    <scope>NUCLEOTIDE SEQUENCE [LARGE SCALE GENOMIC DNA]</scope>
    <source>
        <strain evidence="2">T1</strain>
        <tissue evidence="2">Spores</tissue>
    </source>
</reference>
<dbReference type="Proteomes" id="UP001516464">
    <property type="component" value="Unassembled WGS sequence"/>
</dbReference>
<dbReference type="InterPro" id="IPR002110">
    <property type="entry name" value="Ankyrin_rpt"/>
</dbReference>
<dbReference type="Gene3D" id="1.25.40.20">
    <property type="entry name" value="Ankyrin repeat-containing domain"/>
    <property type="match status" value="1"/>
</dbReference>
<proteinExistence type="predicted"/>
<accession>A0ABQ7HWA7</accession>
<organism evidence="2 3">
    <name type="scientific">Astathelohania contejeani</name>
    <dbReference type="NCBI Taxonomy" id="164912"/>
    <lineage>
        <taxon>Eukaryota</taxon>
        <taxon>Fungi</taxon>
        <taxon>Fungi incertae sedis</taxon>
        <taxon>Microsporidia</taxon>
        <taxon>Astathelohaniidae</taxon>
        <taxon>Astathelohania</taxon>
    </lineage>
</organism>
<dbReference type="PROSITE" id="PS50088">
    <property type="entry name" value="ANK_REPEAT"/>
    <property type="match status" value="1"/>
</dbReference>
<keyword evidence="3" id="KW-1185">Reference proteome</keyword>